<proteinExistence type="predicted"/>
<dbReference type="EMBL" id="MKKU01000092">
    <property type="protein sequence ID" value="RNF24911.1"/>
    <property type="molecule type" value="Genomic_DNA"/>
</dbReference>
<sequence length="670" mass="71624">MHASHSRAATATGHPTPPHTRQTRHSLIFTSDAETLSPRPDSPHPLGPPQLARASNQSLMRVGDSHSHRPSSSRSWRSAASRHSPGSLGPHSGAAESRTGGNRSSGCNGSAGPPDDLGYWTVTFVTKGGDRVGASKVMAPRGKGPCAFEDVVGAIVENAALLGLAVAYVTYLDRDFHIYTLLTPQSVQNCTGTFRVVVESKEESSQLPPTPPQDARAGSHSGAIAAPGACASTPETPGVPTLMEEILGRQKRDSTATASSKRSTPGGGLFRNVPPSAGLWQQRRPYDLRTTSEKAQERREALEMALALTTTAEEGERRAIALDEGSSWATLAVMADRHRSALARVAQKRLHHGRQHPQRPHTLLAKGKSEARAAEQAASIKLQPPKCPSTTTAQASPHSDVPHGKEARELRGAPQPHPAKATVLDSHHRPAAPPADAATAQAHEGDTMPAPPVEREGTPTIEPTEHFGPQNDIPTNMHVHGQPIPSTEAKLPTTKTKTPPSGKATSQPSLVTRSLLAPPNHNTPAAPGRTSSDTNDHDMKSREEQQENEFTPTHSSRAYLRKRLASLTEKLQQLESIDTTLPTRPKANTPVRNKEQSSPLRTNENQERTVKPPKQGKQAEQVWQQSPHTAKGAEEAAPAEAGKEAVLPPQTTEEAEEAAPEEAEKEAVLP</sequence>
<evidence type="ECO:0000313" key="2">
    <source>
        <dbReference type="EMBL" id="RNF24911.1"/>
    </source>
</evidence>
<feature type="compositionally biased region" description="Polar residues" evidence="1">
    <location>
        <begin position="99"/>
        <end position="108"/>
    </location>
</feature>
<dbReference type="Proteomes" id="UP000284403">
    <property type="component" value="Unassembled WGS sequence"/>
</dbReference>
<feature type="region of interest" description="Disordered" evidence="1">
    <location>
        <begin position="201"/>
        <end position="291"/>
    </location>
</feature>
<feature type="non-terminal residue" evidence="2">
    <location>
        <position position="670"/>
    </location>
</feature>
<feature type="region of interest" description="Disordered" evidence="1">
    <location>
        <begin position="1"/>
        <end position="112"/>
    </location>
</feature>
<reference evidence="2 3" key="1">
    <citation type="journal article" date="2018" name="BMC Genomics">
        <title>Genomic comparison of Trypanosoma conorhini and Trypanosoma rangeli to Trypanosoma cruzi strains of high and low virulence.</title>
        <authorList>
            <person name="Bradwell K.R."/>
            <person name="Koparde V.N."/>
            <person name="Matveyev A.V."/>
            <person name="Serrano M.G."/>
            <person name="Alves J.M."/>
            <person name="Parikh H."/>
            <person name="Huang B."/>
            <person name="Lee V."/>
            <person name="Espinosa-Alvarez O."/>
            <person name="Ortiz P.A."/>
            <person name="Costa-Martins A.G."/>
            <person name="Teixeira M.M."/>
            <person name="Buck G.A."/>
        </authorList>
    </citation>
    <scope>NUCLEOTIDE SEQUENCE [LARGE SCALE GENOMIC DNA]</scope>
    <source>
        <strain evidence="2 3">025E</strain>
    </source>
</reference>
<evidence type="ECO:0000256" key="1">
    <source>
        <dbReference type="SAM" id="MobiDB-lite"/>
    </source>
</evidence>
<feature type="compositionally biased region" description="Low complexity" evidence="1">
    <location>
        <begin position="70"/>
        <end position="85"/>
    </location>
</feature>
<feature type="compositionally biased region" description="Basic and acidic residues" evidence="1">
    <location>
        <begin position="534"/>
        <end position="545"/>
    </location>
</feature>
<dbReference type="RefSeq" id="XP_029230597.1">
    <property type="nucleotide sequence ID" value="XM_029369314.1"/>
</dbReference>
<feature type="compositionally biased region" description="Polar residues" evidence="1">
    <location>
        <begin position="388"/>
        <end position="397"/>
    </location>
</feature>
<feature type="compositionally biased region" description="Basic residues" evidence="1">
    <location>
        <begin position="346"/>
        <end position="359"/>
    </location>
</feature>
<evidence type="ECO:0000313" key="3">
    <source>
        <dbReference type="Proteomes" id="UP000284403"/>
    </source>
</evidence>
<organism evidence="2 3">
    <name type="scientific">Trypanosoma conorhini</name>
    <dbReference type="NCBI Taxonomy" id="83891"/>
    <lineage>
        <taxon>Eukaryota</taxon>
        <taxon>Discoba</taxon>
        <taxon>Euglenozoa</taxon>
        <taxon>Kinetoplastea</taxon>
        <taxon>Metakinetoplastina</taxon>
        <taxon>Trypanosomatida</taxon>
        <taxon>Trypanosomatidae</taxon>
        <taxon>Trypanosoma</taxon>
    </lineage>
</organism>
<dbReference type="GeneID" id="40315998"/>
<dbReference type="OrthoDB" id="250183at2759"/>
<comment type="caution">
    <text evidence="2">The sequence shown here is derived from an EMBL/GenBank/DDBJ whole genome shotgun (WGS) entry which is preliminary data.</text>
</comment>
<gene>
    <name evidence="2" type="ORF">Tco025E_02387</name>
</gene>
<feature type="compositionally biased region" description="Acidic residues" evidence="1">
    <location>
        <begin position="653"/>
        <end position="664"/>
    </location>
</feature>
<feature type="compositionally biased region" description="Low complexity" evidence="1">
    <location>
        <begin position="490"/>
        <end position="500"/>
    </location>
</feature>
<accession>A0A422Q4K3</accession>
<feature type="compositionally biased region" description="Polar residues" evidence="1">
    <location>
        <begin position="503"/>
        <end position="512"/>
    </location>
</feature>
<feature type="region of interest" description="Disordered" evidence="1">
    <location>
        <begin position="574"/>
        <end position="670"/>
    </location>
</feature>
<feature type="compositionally biased region" description="Basic and acidic residues" evidence="1">
    <location>
        <begin position="400"/>
        <end position="411"/>
    </location>
</feature>
<name>A0A422Q4K3_9TRYP</name>
<protein>
    <submittedName>
        <fullName evidence="2">Putative microtubule-associated protein Gb4</fullName>
    </submittedName>
</protein>
<dbReference type="AlphaFoldDB" id="A0A422Q4K3"/>
<keyword evidence="3" id="KW-1185">Reference proteome</keyword>
<feature type="region of interest" description="Disordered" evidence="1">
    <location>
        <begin position="346"/>
        <end position="558"/>
    </location>
</feature>